<feature type="binding site" evidence="13">
    <location>
        <begin position="282"/>
        <end position="283"/>
    </location>
    <ligand>
        <name>substrate</name>
    </ligand>
</feature>
<dbReference type="KEGG" id="cpra:CPter91_1516"/>
<evidence type="ECO:0000313" key="16">
    <source>
        <dbReference type="Proteomes" id="UP000074561"/>
    </source>
</evidence>
<evidence type="ECO:0000256" key="3">
    <source>
        <dbReference type="ARBA" id="ARBA00005161"/>
    </source>
</evidence>
<dbReference type="InterPro" id="IPR005720">
    <property type="entry name" value="Dihydroorotate_DH_cat"/>
</dbReference>
<dbReference type="GO" id="GO:0005737">
    <property type="term" value="C:cytoplasm"/>
    <property type="evidence" value="ECO:0007669"/>
    <property type="project" value="InterPro"/>
</dbReference>
<evidence type="ECO:0000256" key="10">
    <source>
        <dbReference type="ARBA" id="ARBA00023002"/>
    </source>
</evidence>
<feature type="binding site" evidence="13">
    <location>
        <position position="98"/>
    </location>
    <ligand>
        <name>substrate</name>
    </ligand>
</feature>
<evidence type="ECO:0000256" key="13">
    <source>
        <dbReference type="HAMAP-Rule" id="MF_00225"/>
    </source>
</evidence>
<comment type="pathway">
    <text evidence="3 13">Pyrimidine metabolism; UMP biosynthesis via de novo pathway; orotate from (S)-dihydroorotate (quinone route): step 1/1.</text>
</comment>
<dbReference type="SUPFAM" id="SSF51395">
    <property type="entry name" value="FMN-linked oxidoreductases"/>
    <property type="match status" value="1"/>
</dbReference>
<dbReference type="InterPro" id="IPR001295">
    <property type="entry name" value="Dihydroorotate_DH_CS"/>
</dbReference>
<dbReference type="CDD" id="cd04738">
    <property type="entry name" value="DHOD_2_like"/>
    <property type="match status" value="1"/>
</dbReference>
<evidence type="ECO:0000256" key="7">
    <source>
        <dbReference type="ARBA" id="ARBA00022630"/>
    </source>
</evidence>
<feature type="binding site" evidence="13">
    <location>
        <position position="333"/>
    </location>
    <ligand>
        <name>FMN</name>
        <dbReference type="ChEBI" id="CHEBI:58210"/>
    </ligand>
</feature>
<dbReference type="EC" id="1.3.5.2" evidence="13"/>
<evidence type="ECO:0000256" key="12">
    <source>
        <dbReference type="ARBA" id="ARBA00048639"/>
    </source>
</evidence>
<feature type="binding site" evidence="13">
    <location>
        <position position="118"/>
    </location>
    <ligand>
        <name>FMN</name>
        <dbReference type="ChEBI" id="CHEBI:58210"/>
    </ligand>
</feature>
<feature type="binding site" evidence="13">
    <location>
        <position position="253"/>
    </location>
    <ligand>
        <name>FMN</name>
        <dbReference type="ChEBI" id="CHEBI:58210"/>
    </ligand>
</feature>
<evidence type="ECO:0000256" key="1">
    <source>
        <dbReference type="ARBA" id="ARBA00003125"/>
    </source>
</evidence>
<dbReference type="NCBIfam" id="NF003646">
    <property type="entry name" value="PRK05286.1-4"/>
    <property type="match status" value="1"/>
</dbReference>
<evidence type="ECO:0000256" key="11">
    <source>
        <dbReference type="ARBA" id="ARBA00023136"/>
    </source>
</evidence>
<dbReference type="GO" id="GO:0106430">
    <property type="term" value="F:dihydroorotate dehydrogenase (quinone) activity"/>
    <property type="evidence" value="ECO:0007669"/>
    <property type="project" value="UniProtKB-EC"/>
</dbReference>
<evidence type="ECO:0000256" key="2">
    <source>
        <dbReference type="ARBA" id="ARBA00004202"/>
    </source>
</evidence>
<evidence type="ECO:0000256" key="9">
    <source>
        <dbReference type="ARBA" id="ARBA00022975"/>
    </source>
</evidence>
<dbReference type="NCBIfam" id="TIGR01036">
    <property type="entry name" value="pyrD_sub2"/>
    <property type="match status" value="1"/>
</dbReference>
<comment type="similarity">
    <text evidence="4 13">Belongs to the dihydroorotate dehydrogenase family. Type 2 subfamily.</text>
</comment>
<dbReference type="GO" id="GO:0044205">
    <property type="term" value="P:'de novo' UMP biosynthetic process"/>
    <property type="evidence" value="ECO:0007669"/>
    <property type="project" value="UniProtKB-UniRule"/>
</dbReference>
<feature type="binding site" evidence="13">
    <location>
        <position position="281"/>
    </location>
    <ligand>
        <name>FMN</name>
        <dbReference type="ChEBI" id="CHEBI:58210"/>
    </ligand>
</feature>
<dbReference type="PROSITE" id="PS00911">
    <property type="entry name" value="DHODEHASE_1"/>
    <property type="match status" value="1"/>
</dbReference>
<dbReference type="PROSITE" id="PS00912">
    <property type="entry name" value="DHODEHASE_2"/>
    <property type="match status" value="1"/>
</dbReference>
<name>A0A127Q1M4_9BURK</name>
<dbReference type="UniPathway" id="UPA00070">
    <property type="reaction ID" value="UER00946"/>
</dbReference>
<evidence type="ECO:0000256" key="8">
    <source>
        <dbReference type="ARBA" id="ARBA00022643"/>
    </source>
</evidence>
<dbReference type="GO" id="GO:0006207">
    <property type="term" value="P:'de novo' pyrimidine nucleobase biosynthetic process"/>
    <property type="evidence" value="ECO:0007669"/>
    <property type="project" value="UniProtKB-UniRule"/>
</dbReference>
<evidence type="ECO:0000259" key="14">
    <source>
        <dbReference type="Pfam" id="PF01180"/>
    </source>
</evidence>
<dbReference type="NCBIfam" id="NF003644">
    <property type="entry name" value="PRK05286.1-1"/>
    <property type="match status" value="1"/>
</dbReference>
<feature type="binding site" evidence="13">
    <location>
        <position position="208"/>
    </location>
    <ligand>
        <name>FMN</name>
        <dbReference type="ChEBI" id="CHEBI:58210"/>
    </ligand>
</feature>
<keyword evidence="9 13" id="KW-0665">Pyrimidine biosynthesis</keyword>
<keyword evidence="8 13" id="KW-0288">FMN</keyword>
<evidence type="ECO:0000256" key="5">
    <source>
        <dbReference type="ARBA" id="ARBA00011245"/>
    </source>
</evidence>
<organism evidence="15 16">
    <name type="scientific">Collimonas pratensis</name>
    <dbReference type="NCBI Taxonomy" id="279113"/>
    <lineage>
        <taxon>Bacteria</taxon>
        <taxon>Pseudomonadati</taxon>
        <taxon>Pseudomonadota</taxon>
        <taxon>Betaproteobacteria</taxon>
        <taxon>Burkholderiales</taxon>
        <taxon>Oxalobacteraceae</taxon>
        <taxon>Collimonas</taxon>
    </lineage>
</organism>
<comment type="catalytic activity">
    <reaction evidence="12 13">
        <text>(S)-dihydroorotate + a quinone = orotate + a quinol</text>
        <dbReference type="Rhea" id="RHEA:30187"/>
        <dbReference type="ChEBI" id="CHEBI:24646"/>
        <dbReference type="ChEBI" id="CHEBI:30839"/>
        <dbReference type="ChEBI" id="CHEBI:30864"/>
        <dbReference type="ChEBI" id="CHEBI:132124"/>
        <dbReference type="EC" id="1.3.5.2"/>
    </reaction>
</comment>
<comment type="function">
    <text evidence="1 13">Catalyzes the conversion of dihydroorotate to orotate with quinone as electron acceptor.</text>
</comment>
<comment type="subcellular location">
    <subcellularLocation>
        <location evidence="2 13">Cell membrane</location>
        <topology evidence="2 13">Peripheral membrane protein</topology>
    </subcellularLocation>
</comment>
<dbReference type="GO" id="GO:0005886">
    <property type="term" value="C:plasma membrane"/>
    <property type="evidence" value="ECO:0007669"/>
    <property type="project" value="UniProtKB-SubCell"/>
</dbReference>
<dbReference type="InterPro" id="IPR013785">
    <property type="entry name" value="Aldolase_TIM"/>
</dbReference>
<dbReference type="Pfam" id="PF01180">
    <property type="entry name" value="DHO_dh"/>
    <property type="match status" value="1"/>
</dbReference>
<dbReference type="Proteomes" id="UP000074561">
    <property type="component" value="Chromosome"/>
</dbReference>
<dbReference type="PANTHER" id="PTHR48109">
    <property type="entry name" value="DIHYDROOROTATE DEHYDROGENASE (QUINONE), MITOCHONDRIAL-RELATED"/>
    <property type="match status" value="1"/>
</dbReference>
<feature type="binding site" evidence="13">
    <location>
        <position position="208"/>
    </location>
    <ligand>
        <name>substrate</name>
    </ligand>
</feature>
<dbReference type="PANTHER" id="PTHR48109:SF4">
    <property type="entry name" value="DIHYDROOROTATE DEHYDROGENASE (QUINONE), MITOCHONDRIAL"/>
    <property type="match status" value="1"/>
</dbReference>
<feature type="active site" description="Nucleophile" evidence="13">
    <location>
        <position position="211"/>
    </location>
</feature>
<proteinExistence type="inferred from homology"/>
<dbReference type="InterPro" id="IPR050074">
    <property type="entry name" value="DHO_dehydrogenase"/>
</dbReference>
<dbReference type="NCBIfam" id="NF003645">
    <property type="entry name" value="PRK05286.1-2"/>
    <property type="match status" value="1"/>
</dbReference>
<protein>
    <recommendedName>
        <fullName evidence="13">Dihydroorotate dehydrogenase (quinone)</fullName>
        <ecNumber evidence="13">1.3.5.2</ecNumber>
    </recommendedName>
    <alternativeName>
        <fullName evidence="13">DHOdehase</fullName>
        <shortName evidence="13">DHOD</shortName>
        <shortName evidence="13">DHODase</shortName>
    </alternativeName>
    <alternativeName>
        <fullName evidence="13">Dihydroorotate oxidase</fullName>
    </alternativeName>
</protein>
<dbReference type="PATRIC" id="fig|279113.9.peg.1511"/>
<dbReference type="NCBIfam" id="NF003652">
    <property type="entry name" value="PRK05286.2-5"/>
    <property type="match status" value="1"/>
</dbReference>
<dbReference type="Gene3D" id="3.20.20.70">
    <property type="entry name" value="Aldolase class I"/>
    <property type="match status" value="1"/>
</dbReference>
<keyword evidence="10 13" id="KW-0560">Oxidoreductase</keyword>
<feature type="binding site" evidence="13">
    <location>
        <begin position="94"/>
        <end position="98"/>
    </location>
    <ligand>
        <name>FMN</name>
        <dbReference type="ChEBI" id="CHEBI:58210"/>
    </ligand>
</feature>
<feature type="binding site" evidence="13">
    <location>
        <position position="304"/>
    </location>
    <ligand>
        <name>FMN</name>
        <dbReference type="ChEBI" id="CHEBI:58210"/>
    </ligand>
</feature>
<dbReference type="EMBL" id="CP013234">
    <property type="protein sequence ID" value="AMP03896.1"/>
    <property type="molecule type" value="Genomic_DNA"/>
</dbReference>
<dbReference type="STRING" id="279113.CPter91_1516"/>
<evidence type="ECO:0000313" key="15">
    <source>
        <dbReference type="EMBL" id="AMP03896.1"/>
    </source>
</evidence>
<evidence type="ECO:0000256" key="6">
    <source>
        <dbReference type="ARBA" id="ARBA00022475"/>
    </source>
</evidence>
<feature type="binding site" evidence="13">
    <location>
        <begin position="143"/>
        <end position="147"/>
    </location>
    <ligand>
        <name>substrate</name>
    </ligand>
</feature>
<feature type="binding site" evidence="13">
    <location>
        <position position="213"/>
    </location>
    <ligand>
        <name>substrate</name>
    </ligand>
</feature>
<keyword evidence="7 13" id="KW-0285">Flavoprotein</keyword>
<dbReference type="InterPro" id="IPR005719">
    <property type="entry name" value="Dihydroorotate_DH_2"/>
</dbReference>
<feature type="binding site" evidence="13">
    <location>
        <begin position="354"/>
        <end position="355"/>
    </location>
    <ligand>
        <name>FMN</name>
        <dbReference type="ChEBI" id="CHEBI:58210"/>
    </ligand>
</feature>
<dbReference type="HAMAP" id="MF_00225">
    <property type="entry name" value="DHO_dh_type2"/>
    <property type="match status" value="1"/>
</dbReference>
<sequence length="376" mass="39606">MQRAATITGDAVVSLISYQSAPFYTAASIVPAKLLYAFARPALFSLDPEAAHNLTLPALRRAAALGLTSLLGKPAADPRTVMGVTFPNPVGLAAGLDKDGAYIDGLAALGFGSIEIGTVTPRAQPGNPKPRMFRLPAANAIINRMGFNNGGVDAFVANVQASRFYQERQGVLGLNIGKNADTPIERAAEDYLHCLAKVYPYASYVTVNISSPNTKNLRQLQGASELDALLSRLKETQQRLADLHKRYVPLALKIAPDIDAEQIKTIADALLRHKIDGVIATNTTISREAVRGLQHENEAGGLSGAPVLALSTSVVRQLHGELGDALPIIGVGGIFSGADAQAKIAAGAALVQLYSGLIYRGPALVRECAAALRQKS</sequence>
<comment type="cofactor">
    <cofactor evidence="13">
        <name>FMN</name>
        <dbReference type="ChEBI" id="CHEBI:58210"/>
    </cofactor>
    <text evidence="13">Binds 1 FMN per subunit.</text>
</comment>
<accession>A0A127Q1M4</accession>
<dbReference type="FunFam" id="3.20.20.70:FF:000028">
    <property type="entry name" value="Dihydroorotate dehydrogenase (quinone)"/>
    <property type="match status" value="1"/>
</dbReference>
<reference evidence="15 16" key="1">
    <citation type="submission" date="2015-11" db="EMBL/GenBank/DDBJ databases">
        <title>Exploring the genomic traits of fungus-feeding bacterial genus Collimonas.</title>
        <authorList>
            <person name="Song C."/>
            <person name="Schmidt R."/>
            <person name="de Jager V."/>
            <person name="Krzyzanowska D."/>
            <person name="Jongedijk E."/>
            <person name="Cankar K."/>
            <person name="Beekwilder J."/>
            <person name="van Veen A."/>
            <person name="de Boer W."/>
            <person name="van Veen J.A."/>
            <person name="Garbeva P."/>
        </authorList>
    </citation>
    <scope>NUCLEOTIDE SEQUENCE [LARGE SCALE GENOMIC DNA]</scope>
    <source>
        <strain evidence="15 16">Ter91</strain>
    </source>
</reference>
<dbReference type="AlphaFoldDB" id="A0A127Q1M4"/>
<gene>
    <name evidence="13 15" type="primary">pyrD</name>
    <name evidence="15" type="ORF">CPter91_1516</name>
</gene>
<keyword evidence="11 13" id="KW-0472">Membrane</keyword>
<feature type="binding site" evidence="13">
    <location>
        <position position="175"/>
    </location>
    <ligand>
        <name>FMN</name>
        <dbReference type="ChEBI" id="CHEBI:58210"/>
    </ligand>
</feature>
<comment type="subunit">
    <text evidence="5 13">Monomer.</text>
</comment>
<evidence type="ECO:0000256" key="4">
    <source>
        <dbReference type="ARBA" id="ARBA00005359"/>
    </source>
</evidence>
<feature type="domain" description="Dihydroorotate dehydrogenase catalytic" evidence="14">
    <location>
        <begin position="80"/>
        <end position="372"/>
    </location>
</feature>
<keyword evidence="6 13" id="KW-1003">Cell membrane</keyword>